<dbReference type="PRINTS" id="PR00080">
    <property type="entry name" value="SDRFAMILY"/>
</dbReference>
<evidence type="ECO:0000313" key="5">
    <source>
        <dbReference type="EMBL" id="KAK0713767.1"/>
    </source>
</evidence>
<dbReference type="AlphaFoldDB" id="A0AA40DUE5"/>
<keyword evidence="6" id="KW-1185">Reference proteome</keyword>
<proteinExistence type="inferred from homology"/>
<dbReference type="InterPro" id="IPR020904">
    <property type="entry name" value="Sc_DH/Rdtase_CS"/>
</dbReference>
<reference evidence="5" key="1">
    <citation type="submission" date="2023-06" db="EMBL/GenBank/DDBJ databases">
        <title>Genome-scale phylogeny and comparative genomics of the fungal order Sordariales.</title>
        <authorList>
            <consortium name="Lawrence Berkeley National Laboratory"/>
            <person name="Hensen N."/>
            <person name="Bonometti L."/>
            <person name="Westerberg I."/>
            <person name="Brannstrom I.O."/>
            <person name="Guillou S."/>
            <person name="Cros-Aarteil S."/>
            <person name="Calhoun S."/>
            <person name="Haridas S."/>
            <person name="Kuo A."/>
            <person name="Mondo S."/>
            <person name="Pangilinan J."/>
            <person name="Riley R."/>
            <person name="LaButti K."/>
            <person name="Andreopoulos B."/>
            <person name="Lipzen A."/>
            <person name="Chen C."/>
            <person name="Yanf M."/>
            <person name="Daum C."/>
            <person name="Ng V."/>
            <person name="Clum A."/>
            <person name="Steindorff A."/>
            <person name="Ohm R."/>
            <person name="Martin F."/>
            <person name="Silar P."/>
            <person name="Natvig D."/>
            <person name="Lalanne C."/>
            <person name="Gautier V."/>
            <person name="Ament-velasquez S.L."/>
            <person name="Kruys A."/>
            <person name="Hutchinson M.I."/>
            <person name="Powell A.J."/>
            <person name="Barry K."/>
            <person name="Miller A.N."/>
            <person name="Grigoriev I.V."/>
            <person name="Debuchy R."/>
            <person name="Gladieux P."/>
            <person name="Thoren M.H."/>
            <person name="Johannesson H."/>
        </authorList>
    </citation>
    <scope>NUCLEOTIDE SEQUENCE</scope>
    <source>
        <strain evidence="5">SMH2392-1A</strain>
    </source>
</reference>
<evidence type="ECO:0000256" key="1">
    <source>
        <dbReference type="ARBA" id="ARBA00006484"/>
    </source>
</evidence>
<dbReference type="GO" id="GO:0005737">
    <property type="term" value="C:cytoplasm"/>
    <property type="evidence" value="ECO:0007669"/>
    <property type="project" value="TreeGrafter"/>
</dbReference>
<keyword evidence="3" id="KW-0560">Oxidoreductase</keyword>
<evidence type="ECO:0000313" key="6">
    <source>
        <dbReference type="Proteomes" id="UP001172101"/>
    </source>
</evidence>
<dbReference type="GO" id="GO:0016616">
    <property type="term" value="F:oxidoreductase activity, acting on the CH-OH group of donors, NAD or NADP as acceptor"/>
    <property type="evidence" value="ECO:0007669"/>
    <property type="project" value="TreeGrafter"/>
</dbReference>
<evidence type="ECO:0008006" key="7">
    <source>
        <dbReference type="Google" id="ProtNLM"/>
    </source>
</evidence>
<dbReference type="PANTHER" id="PTHR44229:SF4">
    <property type="entry name" value="15-HYDROXYPROSTAGLANDIN DEHYDROGENASE [NAD(+)]"/>
    <property type="match status" value="1"/>
</dbReference>
<dbReference type="GeneID" id="85331287"/>
<dbReference type="PROSITE" id="PS00061">
    <property type="entry name" value="ADH_SHORT"/>
    <property type="match status" value="1"/>
</dbReference>
<protein>
    <recommendedName>
        <fullName evidence="7">Short chain dehydrogenase/reductase</fullName>
    </recommendedName>
</protein>
<dbReference type="RefSeq" id="XP_060295089.1">
    <property type="nucleotide sequence ID" value="XM_060448017.1"/>
</dbReference>
<dbReference type="PRINTS" id="PR00081">
    <property type="entry name" value="GDHRDH"/>
</dbReference>
<evidence type="ECO:0000256" key="3">
    <source>
        <dbReference type="ARBA" id="ARBA00023002"/>
    </source>
</evidence>
<dbReference type="Proteomes" id="UP001172101">
    <property type="component" value="Unassembled WGS sequence"/>
</dbReference>
<gene>
    <name evidence="5" type="ORF">B0T26DRAFT_873817</name>
</gene>
<comment type="similarity">
    <text evidence="1 4">Belongs to the short-chain dehydrogenases/reductases (SDR) family.</text>
</comment>
<accession>A0AA40DUE5</accession>
<evidence type="ECO:0000256" key="2">
    <source>
        <dbReference type="ARBA" id="ARBA00022857"/>
    </source>
</evidence>
<dbReference type="EMBL" id="JAUIRO010000005">
    <property type="protein sequence ID" value="KAK0713767.1"/>
    <property type="molecule type" value="Genomic_DNA"/>
</dbReference>
<comment type="caution">
    <text evidence="5">The sequence shown here is derived from an EMBL/GenBank/DDBJ whole genome shotgun (WGS) entry which is preliminary data.</text>
</comment>
<dbReference type="SUPFAM" id="SSF51735">
    <property type="entry name" value="NAD(P)-binding Rossmann-fold domains"/>
    <property type="match status" value="1"/>
</dbReference>
<sequence>MASPSPKSVIVTGGASGIGLAMSRHFASSGHRVAILDVNGGSGPATAAAVAAEFPQARVLFRKCDVSSWADQAAAFEHVYREHGGHIDIVMANAGVSEQGATTLVHRLDEEEDTPSPPNLATININLVGTIYSVKLAVHYMRKGAKAGGNESASRGSIICSASNAGLYALPVAPLYATSKFGVVGLVRSTARVIARLNIQINALAPAVLDTNIAPNKDLFKHMVVTPMATLIRGVDRFLADPGLTGAVAEIHGDSVTIRPPHEYVDAESEQNIETFWTLGYA</sequence>
<name>A0AA40DUE5_9PEZI</name>
<keyword evidence="2" id="KW-0521">NADP</keyword>
<dbReference type="InterPro" id="IPR036291">
    <property type="entry name" value="NAD(P)-bd_dom_sf"/>
</dbReference>
<dbReference type="PANTHER" id="PTHR44229">
    <property type="entry name" value="15-HYDROXYPROSTAGLANDIN DEHYDROGENASE [NAD(+)]"/>
    <property type="match status" value="1"/>
</dbReference>
<dbReference type="Gene3D" id="3.40.50.720">
    <property type="entry name" value="NAD(P)-binding Rossmann-like Domain"/>
    <property type="match status" value="1"/>
</dbReference>
<dbReference type="InterPro" id="IPR002347">
    <property type="entry name" value="SDR_fam"/>
</dbReference>
<evidence type="ECO:0000256" key="4">
    <source>
        <dbReference type="RuleBase" id="RU000363"/>
    </source>
</evidence>
<organism evidence="5 6">
    <name type="scientific">Lasiosphaeria miniovina</name>
    <dbReference type="NCBI Taxonomy" id="1954250"/>
    <lineage>
        <taxon>Eukaryota</taxon>
        <taxon>Fungi</taxon>
        <taxon>Dikarya</taxon>
        <taxon>Ascomycota</taxon>
        <taxon>Pezizomycotina</taxon>
        <taxon>Sordariomycetes</taxon>
        <taxon>Sordariomycetidae</taxon>
        <taxon>Sordariales</taxon>
        <taxon>Lasiosphaeriaceae</taxon>
        <taxon>Lasiosphaeria</taxon>
    </lineage>
</organism>
<dbReference type="Pfam" id="PF00106">
    <property type="entry name" value="adh_short"/>
    <property type="match status" value="1"/>
</dbReference>